<reference evidence="15" key="1">
    <citation type="submission" date="2016-10" db="EMBL/GenBank/DDBJ databases">
        <authorList>
            <person name="Varghese N."/>
            <person name="Submissions S."/>
        </authorList>
    </citation>
    <scope>NUCLEOTIDE SEQUENCE [LARGE SCALE GENOMIC DNA]</scope>
    <source>
        <strain evidence="15">CGMCC 1.10218</strain>
    </source>
</reference>
<dbReference type="SUPFAM" id="SSF52540">
    <property type="entry name" value="P-loop containing nucleoside triphosphate hydrolases"/>
    <property type="match status" value="1"/>
</dbReference>
<dbReference type="GO" id="GO:0006400">
    <property type="term" value="P:tRNA modification"/>
    <property type="evidence" value="ECO:0007669"/>
    <property type="project" value="TreeGrafter"/>
</dbReference>
<name>A0A1H6VBN2_9DEIO</name>
<evidence type="ECO:0000256" key="1">
    <source>
        <dbReference type="ARBA" id="ARBA00001946"/>
    </source>
</evidence>
<keyword evidence="8 10" id="KW-0460">Magnesium</keyword>
<protein>
    <recommendedName>
        <fullName evidence="10">tRNA dimethylallyltransferase</fullName>
        <ecNumber evidence="10">2.5.1.75</ecNumber>
    </recommendedName>
    <alternativeName>
        <fullName evidence="10">Dimethylallyl diphosphate:tRNA dimethylallyltransferase</fullName>
        <shortName evidence="10">DMAPP:tRNA dimethylallyltransferase</shortName>
        <shortName evidence="10">DMATase</shortName>
    </alternativeName>
    <alternativeName>
        <fullName evidence="10">Isopentenyl-diphosphate:tRNA isopentenyltransferase</fullName>
        <shortName evidence="10">IPP transferase</shortName>
        <shortName evidence="10">IPPT</shortName>
        <shortName evidence="10">IPTase</shortName>
    </alternativeName>
</protein>
<comment type="cofactor">
    <cofactor evidence="1 10">
        <name>Mg(2+)</name>
        <dbReference type="ChEBI" id="CHEBI:18420"/>
    </cofactor>
</comment>
<feature type="site" description="Interaction with substrate tRNA" evidence="10">
    <location>
        <position position="140"/>
    </location>
</feature>
<evidence type="ECO:0000256" key="9">
    <source>
        <dbReference type="ARBA" id="ARBA00049563"/>
    </source>
</evidence>
<dbReference type="GO" id="GO:0052381">
    <property type="term" value="F:tRNA dimethylallyltransferase activity"/>
    <property type="evidence" value="ECO:0007669"/>
    <property type="project" value="UniProtKB-UniRule"/>
</dbReference>
<evidence type="ECO:0000313" key="14">
    <source>
        <dbReference type="EMBL" id="SEJ00394.1"/>
    </source>
</evidence>
<dbReference type="EC" id="2.5.1.75" evidence="10"/>
<evidence type="ECO:0000313" key="15">
    <source>
        <dbReference type="Proteomes" id="UP000199223"/>
    </source>
</evidence>
<feature type="binding site" evidence="10">
    <location>
        <begin position="47"/>
        <end position="52"/>
    </location>
    <ligand>
        <name>substrate</name>
    </ligand>
</feature>
<dbReference type="PANTHER" id="PTHR11088:SF60">
    <property type="entry name" value="TRNA DIMETHYLALLYLTRANSFERASE"/>
    <property type="match status" value="1"/>
</dbReference>
<dbReference type="Pfam" id="PF01715">
    <property type="entry name" value="IPPT"/>
    <property type="match status" value="1"/>
</dbReference>
<accession>A0A1H6VBN2</accession>
<dbReference type="RefSeq" id="WP_092263601.1">
    <property type="nucleotide sequence ID" value="NZ_FNZA01000003.1"/>
</dbReference>
<keyword evidence="6 10" id="KW-0547">Nucleotide-binding</keyword>
<dbReference type="Proteomes" id="UP000199223">
    <property type="component" value="Unassembled WGS sequence"/>
</dbReference>
<comment type="similarity">
    <text evidence="3 10 13">Belongs to the IPP transferase family.</text>
</comment>
<dbReference type="AlphaFoldDB" id="A0A1H6VBN2"/>
<evidence type="ECO:0000256" key="5">
    <source>
        <dbReference type="ARBA" id="ARBA00022694"/>
    </source>
</evidence>
<keyword evidence="4 10" id="KW-0808">Transferase</keyword>
<comment type="catalytic activity">
    <reaction evidence="9 10 11">
        <text>adenosine(37) in tRNA + dimethylallyl diphosphate = N(6)-dimethylallyladenosine(37) in tRNA + diphosphate</text>
        <dbReference type="Rhea" id="RHEA:26482"/>
        <dbReference type="Rhea" id="RHEA-COMP:10162"/>
        <dbReference type="Rhea" id="RHEA-COMP:10375"/>
        <dbReference type="ChEBI" id="CHEBI:33019"/>
        <dbReference type="ChEBI" id="CHEBI:57623"/>
        <dbReference type="ChEBI" id="CHEBI:74411"/>
        <dbReference type="ChEBI" id="CHEBI:74415"/>
        <dbReference type="EC" id="2.5.1.75"/>
    </reaction>
</comment>
<dbReference type="InterPro" id="IPR018022">
    <property type="entry name" value="IPT"/>
</dbReference>
<organism evidence="14 15">
    <name type="scientific">Deinococcus reticulitermitis</name>
    <dbReference type="NCBI Taxonomy" id="856736"/>
    <lineage>
        <taxon>Bacteria</taxon>
        <taxon>Thermotogati</taxon>
        <taxon>Deinococcota</taxon>
        <taxon>Deinococci</taxon>
        <taxon>Deinococcales</taxon>
        <taxon>Deinococcaceae</taxon>
        <taxon>Deinococcus</taxon>
    </lineage>
</organism>
<comment type="caution">
    <text evidence="10">Lacks conserved residue(s) required for the propagation of feature annotation.</text>
</comment>
<evidence type="ECO:0000256" key="6">
    <source>
        <dbReference type="ARBA" id="ARBA00022741"/>
    </source>
</evidence>
<dbReference type="Gene3D" id="3.40.50.300">
    <property type="entry name" value="P-loop containing nucleotide triphosphate hydrolases"/>
    <property type="match status" value="1"/>
</dbReference>
<comment type="subunit">
    <text evidence="10">Monomer.</text>
</comment>
<keyword evidence="15" id="KW-1185">Reference proteome</keyword>
<feature type="binding site" evidence="10">
    <location>
        <begin position="45"/>
        <end position="52"/>
    </location>
    <ligand>
        <name>ATP</name>
        <dbReference type="ChEBI" id="CHEBI:30616"/>
    </ligand>
</feature>
<dbReference type="STRING" id="856736.SAMN04488058_10372"/>
<dbReference type="NCBIfam" id="TIGR00174">
    <property type="entry name" value="miaA"/>
    <property type="match status" value="1"/>
</dbReference>
<evidence type="ECO:0000256" key="2">
    <source>
        <dbReference type="ARBA" id="ARBA00003213"/>
    </source>
</evidence>
<comment type="function">
    <text evidence="2 10 12">Catalyzes the transfer of a dimethylallyl group onto the adenine at position 37 in tRNAs that read codons beginning with uridine, leading to the formation of N6-(dimethylallyl)adenosine (i(6)A).</text>
</comment>
<dbReference type="PANTHER" id="PTHR11088">
    <property type="entry name" value="TRNA DIMETHYLALLYLTRANSFERASE"/>
    <property type="match status" value="1"/>
</dbReference>
<evidence type="ECO:0000256" key="3">
    <source>
        <dbReference type="ARBA" id="ARBA00005842"/>
    </source>
</evidence>
<evidence type="ECO:0000256" key="13">
    <source>
        <dbReference type="RuleBase" id="RU003785"/>
    </source>
</evidence>
<evidence type="ECO:0000256" key="12">
    <source>
        <dbReference type="RuleBase" id="RU003784"/>
    </source>
</evidence>
<evidence type="ECO:0000256" key="4">
    <source>
        <dbReference type="ARBA" id="ARBA00022679"/>
    </source>
</evidence>
<dbReference type="InterPro" id="IPR027417">
    <property type="entry name" value="P-loop_NTPase"/>
</dbReference>
<sequence length="354" mass="38780">MKFGVRLAESPDAAPAELPPAVRHSRWWTVTPDPAFLLPLPVLTAPTAAGKTALALQLAAEYAQRRPVEIVAADAFTVYRGLDIGTAKPSAQERAETPHHLLDVVDVTEPYDVARYVRDAEAALAAILRRGHLPLVVGGSGFYLSALARGLPLTPPSDPVARAGIEQELGERGLEALLAEIEAISPREAARMERNPRRVVRALEVHRATGRFPGEFGHSVPAFRYEVFAFTRPPEELERRVAARTASMLRAGWPEEARWLAAQVPPDAAPRPTVWQALGYREALAVAHGQLPLEEAERRITLQTRQYTRRQLTWLRRQLRAELQTPEAALAGGRVGLGAIAAALEHESRVRGEG</sequence>
<keyword evidence="5 10" id="KW-0819">tRNA processing</keyword>
<dbReference type="InterPro" id="IPR039657">
    <property type="entry name" value="Dimethylallyltransferase"/>
</dbReference>
<proteinExistence type="inferred from homology"/>
<evidence type="ECO:0000256" key="10">
    <source>
        <dbReference type="HAMAP-Rule" id="MF_00185"/>
    </source>
</evidence>
<dbReference type="HAMAP" id="MF_00185">
    <property type="entry name" value="IPP_trans"/>
    <property type="match status" value="1"/>
</dbReference>
<dbReference type="EMBL" id="FNZA01000003">
    <property type="protein sequence ID" value="SEJ00394.1"/>
    <property type="molecule type" value="Genomic_DNA"/>
</dbReference>
<evidence type="ECO:0000256" key="11">
    <source>
        <dbReference type="RuleBase" id="RU003783"/>
    </source>
</evidence>
<dbReference type="Gene3D" id="1.10.20.140">
    <property type="match status" value="1"/>
</dbReference>
<gene>
    <name evidence="10" type="primary">miaA</name>
    <name evidence="14" type="ORF">SAMN04488058_10372</name>
</gene>
<evidence type="ECO:0000256" key="7">
    <source>
        <dbReference type="ARBA" id="ARBA00022840"/>
    </source>
</evidence>
<feature type="site" description="Interaction with substrate tRNA" evidence="10">
    <location>
        <position position="162"/>
    </location>
</feature>
<keyword evidence="7 10" id="KW-0067">ATP-binding</keyword>
<dbReference type="OrthoDB" id="9776390at2"/>
<evidence type="ECO:0000256" key="8">
    <source>
        <dbReference type="ARBA" id="ARBA00022842"/>
    </source>
</evidence>
<dbReference type="GO" id="GO:0005524">
    <property type="term" value="F:ATP binding"/>
    <property type="evidence" value="ECO:0007669"/>
    <property type="project" value="UniProtKB-UniRule"/>
</dbReference>